<dbReference type="EMBL" id="QZVS01000086">
    <property type="protein sequence ID" value="RJT87986.1"/>
    <property type="molecule type" value="Genomic_DNA"/>
</dbReference>
<evidence type="ECO:0000313" key="2">
    <source>
        <dbReference type="Proteomes" id="UP000272015"/>
    </source>
</evidence>
<comment type="caution">
    <text evidence="1">The sequence shown here is derived from an EMBL/GenBank/DDBJ whole genome shotgun (WGS) entry which is preliminary data.</text>
</comment>
<dbReference type="AlphaFoldDB" id="A0A3A5MPI6"/>
<gene>
    <name evidence="1" type="ORF">D6T64_12675</name>
</gene>
<evidence type="ECO:0000313" key="1">
    <source>
        <dbReference type="EMBL" id="RJT87986.1"/>
    </source>
</evidence>
<proteinExistence type="predicted"/>
<dbReference type="OrthoDB" id="4426404at2"/>
<reference evidence="1 2" key="1">
    <citation type="submission" date="2018-09" db="EMBL/GenBank/DDBJ databases">
        <title>Novel species of Cryobacterium.</title>
        <authorList>
            <person name="Liu Q."/>
            <person name="Xin Y.-H."/>
        </authorList>
    </citation>
    <scope>NUCLEOTIDE SEQUENCE [LARGE SCALE GENOMIC DNA]</scope>
    <source>
        <strain evidence="1 2">Hh39</strain>
    </source>
</reference>
<accession>A0A3A5MPI6</accession>
<sequence>MTVRIPEALDRQLETLAEAQKISKHALLLQGAALVVEQYSRRTEIDSAIDFVVSHDAALLKRLEDS</sequence>
<name>A0A3A5MPI6_9MICO</name>
<dbReference type="Proteomes" id="UP000272015">
    <property type="component" value="Unassembled WGS sequence"/>
</dbReference>
<protein>
    <recommendedName>
        <fullName evidence="3">Ribbon-helix-helix protein, CopG family</fullName>
    </recommendedName>
</protein>
<keyword evidence="2" id="KW-1185">Reference proteome</keyword>
<organism evidence="1 2">
    <name type="scientific">Cryobacterium melibiosiphilum</name>
    <dbReference type="NCBI Taxonomy" id="995039"/>
    <lineage>
        <taxon>Bacteria</taxon>
        <taxon>Bacillati</taxon>
        <taxon>Actinomycetota</taxon>
        <taxon>Actinomycetes</taxon>
        <taxon>Micrococcales</taxon>
        <taxon>Microbacteriaceae</taxon>
        <taxon>Cryobacterium</taxon>
    </lineage>
</organism>
<evidence type="ECO:0008006" key="3">
    <source>
        <dbReference type="Google" id="ProtNLM"/>
    </source>
</evidence>